<accession>A0A8X6UKJ7</accession>
<feature type="region of interest" description="Disordered" evidence="1">
    <location>
        <begin position="39"/>
        <end position="64"/>
    </location>
</feature>
<dbReference type="Proteomes" id="UP000887013">
    <property type="component" value="Unassembled WGS sequence"/>
</dbReference>
<proteinExistence type="predicted"/>
<keyword evidence="3" id="KW-1185">Reference proteome</keyword>
<name>A0A8X6UKJ7_NEPPI</name>
<evidence type="ECO:0000313" key="3">
    <source>
        <dbReference type="Proteomes" id="UP000887013"/>
    </source>
</evidence>
<comment type="caution">
    <text evidence="2">The sequence shown here is derived from an EMBL/GenBank/DDBJ whole genome shotgun (WGS) entry which is preliminary data.</text>
</comment>
<evidence type="ECO:0000313" key="2">
    <source>
        <dbReference type="EMBL" id="GFU44650.1"/>
    </source>
</evidence>
<sequence length="78" mass="9233">MKTRYNEESSLSNYSDWNNLCHRKESSPRIVFRFLGSHKHSPECSDRSKSTSQGQKQEQEKVLQPRCPSSHWFLMLTM</sequence>
<protein>
    <submittedName>
        <fullName evidence="2">Uncharacterized protein</fullName>
    </submittedName>
</protein>
<reference evidence="2" key="1">
    <citation type="submission" date="2020-08" db="EMBL/GenBank/DDBJ databases">
        <title>Multicomponent nature underlies the extraordinary mechanical properties of spider dragline silk.</title>
        <authorList>
            <person name="Kono N."/>
            <person name="Nakamura H."/>
            <person name="Mori M."/>
            <person name="Yoshida Y."/>
            <person name="Ohtoshi R."/>
            <person name="Malay A.D."/>
            <person name="Moran D.A.P."/>
            <person name="Tomita M."/>
            <person name="Numata K."/>
            <person name="Arakawa K."/>
        </authorList>
    </citation>
    <scope>NUCLEOTIDE SEQUENCE</scope>
</reference>
<organism evidence="2 3">
    <name type="scientific">Nephila pilipes</name>
    <name type="common">Giant wood spider</name>
    <name type="synonym">Nephila maculata</name>
    <dbReference type="NCBI Taxonomy" id="299642"/>
    <lineage>
        <taxon>Eukaryota</taxon>
        <taxon>Metazoa</taxon>
        <taxon>Ecdysozoa</taxon>
        <taxon>Arthropoda</taxon>
        <taxon>Chelicerata</taxon>
        <taxon>Arachnida</taxon>
        <taxon>Araneae</taxon>
        <taxon>Araneomorphae</taxon>
        <taxon>Entelegynae</taxon>
        <taxon>Araneoidea</taxon>
        <taxon>Nephilidae</taxon>
        <taxon>Nephila</taxon>
    </lineage>
</organism>
<dbReference type="EMBL" id="BMAW01085825">
    <property type="protein sequence ID" value="GFU44650.1"/>
    <property type="molecule type" value="Genomic_DNA"/>
</dbReference>
<dbReference type="AlphaFoldDB" id="A0A8X6UKJ7"/>
<gene>
    <name evidence="2" type="ORF">NPIL_424101</name>
</gene>
<evidence type="ECO:0000256" key="1">
    <source>
        <dbReference type="SAM" id="MobiDB-lite"/>
    </source>
</evidence>
<feature type="compositionally biased region" description="Basic and acidic residues" evidence="1">
    <location>
        <begin position="40"/>
        <end position="49"/>
    </location>
</feature>